<dbReference type="GO" id="GO:0016887">
    <property type="term" value="F:ATP hydrolysis activity"/>
    <property type="evidence" value="ECO:0007669"/>
    <property type="project" value="InterPro"/>
</dbReference>
<dbReference type="EMBL" id="CP059404">
    <property type="protein sequence ID" value="QNE89189.1"/>
    <property type="molecule type" value="Genomic_DNA"/>
</dbReference>
<dbReference type="InterPro" id="IPR003439">
    <property type="entry name" value="ABC_transporter-like_ATP-bd"/>
</dbReference>
<dbReference type="GO" id="GO:0005886">
    <property type="term" value="C:plasma membrane"/>
    <property type="evidence" value="ECO:0007669"/>
    <property type="project" value="TreeGrafter"/>
</dbReference>
<dbReference type="Gene3D" id="3.40.50.300">
    <property type="entry name" value="P-loop containing nucleotide triphosphate hydrolases"/>
    <property type="match status" value="1"/>
</dbReference>
<keyword evidence="2" id="KW-0547">Nucleotide-binding</keyword>
<dbReference type="InterPro" id="IPR027417">
    <property type="entry name" value="P-loop_NTPase"/>
</dbReference>
<dbReference type="PROSITE" id="PS50893">
    <property type="entry name" value="ABC_TRANSPORTER_2"/>
    <property type="match status" value="1"/>
</dbReference>
<dbReference type="PANTHER" id="PTHR24220">
    <property type="entry name" value="IMPORT ATP-BINDING PROTEIN"/>
    <property type="match status" value="1"/>
</dbReference>
<dbReference type="InterPro" id="IPR017871">
    <property type="entry name" value="ABC_transporter-like_CS"/>
</dbReference>
<dbReference type="KEGG" id="cik:H0194_09030"/>
<accession>A0A7G7CNM3</accession>
<dbReference type="AlphaFoldDB" id="A0A7G7CNM3"/>
<dbReference type="CDD" id="cd03255">
    <property type="entry name" value="ABC_MJ0796_LolCDE_FtsE"/>
    <property type="match status" value="1"/>
</dbReference>
<dbReference type="InterPro" id="IPR015854">
    <property type="entry name" value="ABC_transpr_LolD-like"/>
</dbReference>
<gene>
    <name evidence="5" type="ORF">H0194_09030</name>
</gene>
<evidence type="ECO:0000259" key="4">
    <source>
        <dbReference type="PROSITE" id="PS50893"/>
    </source>
</evidence>
<evidence type="ECO:0000313" key="6">
    <source>
        <dbReference type="Proteomes" id="UP000515743"/>
    </source>
</evidence>
<dbReference type="FunFam" id="3.40.50.300:FF:000032">
    <property type="entry name" value="Export ABC transporter ATP-binding protein"/>
    <property type="match status" value="1"/>
</dbReference>
<keyword evidence="1" id="KW-0813">Transport</keyword>
<feature type="domain" description="ABC transporter" evidence="4">
    <location>
        <begin position="9"/>
        <end position="234"/>
    </location>
</feature>
<protein>
    <submittedName>
        <fullName evidence="5">ABC transporter ATP-binding protein</fullName>
    </submittedName>
</protein>
<dbReference type="InterPro" id="IPR003593">
    <property type="entry name" value="AAA+_ATPase"/>
</dbReference>
<dbReference type="Proteomes" id="UP000515743">
    <property type="component" value="Chromosome"/>
</dbReference>
<dbReference type="SUPFAM" id="SSF52540">
    <property type="entry name" value="P-loop containing nucleoside triphosphate hydrolases"/>
    <property type="match status" value="1"/>
</dbReference>
<evidence type="ECO:0000256" key="2">
    <source>
        <dbReference type="ARBA" id="ARBA00022741"/>
    </source>
</evidence>
<organism evidence="5 6">
    <name type="scientific">Corynebacterium incognita</name>
    <dbReference type="NCBI Taxonomy" id="2754725"/>
    <lineage>
        <taxon>Bacteria</taxon>
        <taxon>Bacillati</taxon>
        <taxon>Actinomycetota</taxon>
        <taxon>Actinomycetes</taxon>
        <taxon>Mycobacteriales</taxon>
        <taxon>Corynebacteriaceae</taxon>
        <taxon>Corynebacterium</taxon>
    </lineage>
</organism>
<dbReference type="RefSeq" id="WP_185175567.1">
    <property type="nucleotide sequence ID" value="NZ_CP059404.1"/>
</dbReference>
<dbReference type="InterPro" id="IPR017911">
    <property type="entry name" value="MacB-like_ATP-bd"/>
</dbReference>
<dbReference type="Pfam" id="PF00005">
    <property type="entry name" value="ABC_tran"/>
    <property type="match status" value="1"/>
</dbReference>
<evidence type="ECO:0000313" key="5">
    <source>
        <dbReference type="EMBL" id="QNE89189.1"/>
    </source>
</evidence>
<sequence length="234" mass="25052">MNNYAPLPVELHDVTAVFGEGARRVVALDEVSLQLHPGELVAVMGPSGSGKSTLLNVAGLLHRPTAGRVLIDGVDTADISETRKAELRRRHIGFVFQHSDLLDSLTIGENVAMPLELDGMPRRRCQEAAEAALERVGLHGVMDRFPEEVSGGQAQRAAIARALVGPRSILLADEPTGALDTTTGDAVMRVLRESIDDGATGLLVTHEPRFAAYADRVLMVRDGKLTGEEGSRHA</sequence>
<dbReference type="GO" id="GO:0098796">
    <property type="term" value="C:membrane protein complex"/>
    <property type="evidence" value="ECO:0007669"/>
    <property type="project" value="UniProtKB-ARBA"/>
</dbReference>
<dbReference type="SMART" id="SM00382">
    <property type="entry name" value="AAA"/>
    <property type="match status" value="1"/>
</dbReference>
<evidence type="ECO:0000256" key="3">
    <source>
        <dbReference type="ARBA" id="ARBA00022840"/>
    </source>
</evidence>
<name>A0A7G7CNM3_9CORY</name>
<dbReference type="PROSITE" id="PS00211">
    <property type="entry name" value="ABC_TRANSPORTER_1"/>
    <property type="match status" value="1"/>
</dbReference>
<keyword evidence="3 5" id="KW-0067">ATP-binding</keyword>
<dbReference type="GO" id="GO:0005524">
    <property type="term" value="F:ATP binding"/>
    <property type="evidence" value="ECO:0007669"/>
    <property type="project" value="UniProtKB-KW"/>
</dbReference>
<keyword evidence="6" id="KW-1185">Reference proteome</keyword>
<reference evidence="5 6" key="1">
    <citation type="submission" date="2020-07" db="EMBL/GenBank/DDBJ databases">
        <title>Complete genome and description of Corynebacterium incognita strain Marseille-Q3630 sp. nov.</title>
        <authorList>
            <person name="Boxberger M."/>
        </authorList>
    </citation>
    <scope>NUCLEOTIDE SEQUENCE [LARGE SCALE GENOMIC DNA]</scope>
    <source>
        <strain evidence="5 6">Marseille-Q3630</strain>
    </source>
</reference>
<evidence type="ECO:0000256" key="1">
    <source>
        <dbReference type="ARBA" id="ARBA00022448"/>
    </source>
</evidence>
<proteinExistence type="predicted"/>
<dbReference type="GO" id="GO:0022857">
    <property type="term" value="F:transmembrane transporter activity"/>
    <property type="evidence" value="ECO:0007669"/>
    <property type="project" value="UniProtKB-ARBA"/>
</dbReference>